<evidence type="ECO:0000313" key="8">
    <source>
        <dbReference type="EMBL" id="RMO52836.1"/>
    </source>
</evidence>
<dbReference type="EMBL" id="RBPT01000038">
    <property type="protein sequence ID" value="RMO52836.1"/>
    <property type="molecule type" value="Genomic_DNA"/>
</dbReference>
<keyword evidence="2 3" id="KW-0810">Translation regulation</keyword>
<dbReference type="EMBL" id="RBON01000102">
    <property type="protein sequence ID" value="RMM71112.1"/>
    <property type="molecule type" value="Genomic_DNA"/>
</dbReference>
<dbReference type="HAMAP" id="MF_00919">
    <property type="entry name" value="RMF"/>
    <property type="match status" value="1"/>
</dbReference>
<dbReference type="GO" id="GO:0006417">
    <property type="term" value="P:regulation of translation"/>
    <property type="evidence" value="ECO:0007669"/>
    <property type="project" value="UniProtKB-UniRule"/>
</dbReference>
<comment type="subcellular location">
    <subcellularLocation>
        <location evidence="3">Cytoplasm</location>
    </subcellularLocation>
</comment>
<dbReference type="NCBIfam" id="NF041886">
    <property type="entry name" value="Rmf_CrpP_fam"/>
    <property type="match status" value="1"/>
</dbReference>
<sequence>MSATVMTSRPATPAAGTNGRRFCPTSSRGLRDITVNRRGHYPMRRLKRDPLERAFLRGYQYGVHGKSRELCPFTLPSVRQAWINGWREGRGDNWDGMTGTAGIHRLNELHAVG</sequence>
<evidence type="ECO:0000313" key="12">
    <source>
        <dbReference type="Proteomes" id="UP000280599"/>
    </source>
</evidence>
<comment type="function">
    <text evidence="3">During stationary phase, converts 70S ribosomes to an inactive dimeric form (100S ribosomes).</text>
</comment>
<feature type="compositionally biased region" description="Polar residues" evidence="4">
    <location>
        <begin position="1"/>
        <end position="10"/>
    </location>
</feature>
<feature type="region of interest" description="Disordered" evidence="4">
    <location>
        <begin position="1"/>
        <end position="27"/>
    </location>
</feature>
<evidence type="ECO:0000313" key="9">
    <source>
        <dbReference type="Proteomes" id="UP000273536"/>
    </source>
</evidence>
<dbReference type="Proteomes" id="UP000279057">
    <property type="component" value="Unassembled WGS sequence"/>
</dbReference>
<dbReference type="EMBL" id="RBPS01000256">
    <property type="protein sequence ID" value="RMO34278.1"/>
    <property type="molecule type" value="Genomic_DNA"/>
</dbReference>
<name>A0A0P9QWQ3_PSESG</name>
<dbReference type="Gene3D" id="1.10.10.620">
    <property type="entry name" value="ribosome modulation factor like domain"/>
    <property type="match status" value="1"/>
</dbReference>
<comment type="similarity">
    <text evidence="3">Belongs to the ribosome modulation factor family.</text>
</comment>
<organism evidence="7 9">
    <name type="scientific">Pseudomonas savastanoi pv. glycinea</name>
    <name type="common">Pseudomonas syringae pv. glycinea</name>
    <dbReference type="NCBI Taxonomy" id="318"/>
    <lineage>
        <taxon>Bacteria</taxon>
        <taxon>Pseudomonadati</taxon>
        <taxon>Pseudomonadota</taxon>
        <taxon>Gammaproteobacteria</taxon>
        <taxon>Pseudomonadales</taxon>
        <taxon>Pseudomonadaceae</taxon>
        <taxon>Pseudomonas</taxon>
    </lineage>
</organism>
<dbReference type="GO" id="GO:0005737">
    <property type="term" value="C:cytoplasm"/>
    <property type="evidence" value="ECO:0007669"/>
    <property type="project" value="UniProtKB-SubCell"/>
</dbReference>
<dbReference type="Proteomes" id="UP000276829">
    <property type="component" value="Unassembled WGS sequence"/>
</dbReference>
<dbReference type="Proteomes" id="UP000280599">
    <property type="component" value="Unassembled WGS sequence"/>
</dbReference>
<gene>
    <name evidence="3" type="primary">rmf</name>
    <name evidence="8" type="ORF">ALQ41_100769</name>
    <name evidence="7" type="ORF">ALQ42_100725</name>
    <name evidence="6" type="ORF">ALQ73_05540</name>
    <name evidence="5" type="ORF">ALQ74_100768</name>
</gene>
<evidence type="ECO:0000313" key="10">
    <source>
        <dbReference type="Proteomes" id="UP000276829"/>
    </source>
</evidence>
<dbReference type="InterPro" id="IPR007040">
    <property type="entry name" value="Ribosome_modulation_factor"/>
</dbReference>
<dbReference type="EMBL" id="RBOM01000225">
    <property type="protein sequence ID" value="RMM61643.1"/>
    <property type="molecule type" value="Genomic_DNA"/>
</dbReference>
<evidence type="ECO:0000313" key="7">
    <source>
        <dbReference type="EMBL" id="RMO34278.1"/>
    </source>
</evidence>
<evidence type="ECO:0000313" key="6">
    <source>
        <dbReference type="EMBL" id="RMM71112.1"/>
    </source>
</evidence>
<keyword evidence="1 3" id="KW-0963">Cytoplasm</keyword>
<dbReference type="AlphaFoldDB" id="A0A0P9QWQ3"/>
<evidence type="ECO:0000313" key="11">
    <source>
        <dbReference type="Proteomes" id="UP000279057"/>
    </source>
</evidence>
<evidence type="ECO:0000256" key="2">
    <source>
        <dbReference type="ARBA" id="ARBA00022845"/>
    </source>
</evidence>
<evidence type="ECO:0000256" key="3">
    <source>
        <dbReference type="HAMAP-Rule" id="MF_00919"/>
    </source>
</evidence>
<dbReference type="Proteomes" id="UP000273536">
    <property type="component" value="Unassembled WGS sequence"/>
</dbReference>
<dbReference type="NCBIfam" id="NF011162">
    <property type="entry name" value="PRK14563.1"/>
    <property type="match status" value="1"/>
</dbReference>
<accession>A0A0P9QWQ3</accession>
<proteinExistence type="inferred from homology"/>
<evidence type="ECO:0000256" key="1">
    <source>
        <dbReference type="ARBA" id="ARBA00022490"/>
    </source>
</evidence>
<evidence type="ECO:0000256" key="4">
    <source>
        <dbReference type="SAM" id="MobiDB-lite"/>
    </source>
</evidence>
<dbReference type="InterPro" id="IPR023200">
    <property type="entry name" value="RMF_sf"/>
</dbReference>
<dbReference type="Pfam" id="PF04957">
    <property type="entry name" value="RMF"/>
    <property type="match status" value="1"/>
</dbReference>
<protein>
    <recommendedName>
        <fullName evidence="3">Ribosome modulation factor</fullName>
        <shortName evidence="3">RMF</shortName>
    </recommendedName>
</protein>
<comment type="caution">
    <text evidence="7">The sequence shown here is derived from an EMBL/GenBank/DDBJ whole genome shotgun (WGS) entry which is preliminary data.</text>
</comment>
<reference evidence="9 10" key="1">
    <citation type="submission" date="2018-08" db="EMBL/GenBank/DDBJ databases">
        <title>Recombination of ecologically and evolutionarily significant loci maintains genetic cohesion in the Pseudomonas syringae species complex.</title>
        <authorList>
            <person name="Dillon M."/>
            <person name="Thakur S."/>
            <person name="Almeida R.N.D."/>
            <person name="Weir B.S."/>
            <person name="Guttman D.S."/>
        </authorList>
    </citation>
    <scope>NUCLEOTIDE SEQUENCE [LARGE SCALE GENOMIC DNA]</scope>
    <source>
        <strain evidence="6 10">ICMP 4324</strain>
        <strain evidence="5 11">ICMP 4332</strain>
        <strain evidence="7 9">ICMP 6372</strain>
        <strain evidence="8 12">ICMP 867</strain>
    </source>
</reference>
<evidence type="ECO:0000313" key="5">
    <source>
        <dbReference type="EMBL" id="RMM61643.1"/>
    </source>
</evidence>